<dbReference type="Pfam" id="PF07670">
    <property type="entry name" value="Gate"/>
    <property type="match status" value="1"/>
</dbReference>
<reference evidence="4" key="1">
    <citation type="submission" date="2017-01" db="EMBL/GenBank/DDBJ databases">
        <authorList>
            <person name="Varghese N."/>
            <person name="Submissions S."/>
        </authorList>
    </citation>
    <scope>NUCLEOTIDE SEQUENCE [LARGE SCALE GENOMIC DNA]</scope>
    <source>
        <strain evidence="4">DSM 23127</strain>
    </source>
</reference>
<keyword evidence="1" id="KW-0812">Transmembrane</keyword>
<feature type="transmembrane region" description="Helical" evidence="1">
    <location>
        <begin position="201"/>
        <end position="221"/>
    </location>
</feature>
<dbReference type="InterPro" id="IPR011642">
    <property type="entry name" value="Gate_dom"/>
</dbReference>
<feature type="transmembrane region" description="Helical" evidence="1">
    <location>
        <begin position="45"/>
        <end position="65"/>
    </location>
</feature>
<feature type="transmembrane region" description="Helical" evidence="1">
    <location>
        <begin position="77"/>
        <end position="101"/>
    </location>
</feature>
<keyword evidence="4" id="KW-1185">Reference proteome</keyword>
<accession>A0A1N7IZZ8</accession>
<feature type="domain" description="Nucleoside transporter/FeoB GTPase Gate" evidence="2">
    <location>
        <begin position="124"/>
        <end position="222"/>
    </location>
</feature>
<name>A0A1N7IZZ8_9BACI</name>
<evidence type="ECO:0000259" key="2">
    <source>
        <dbReference type="Pfam" id="PF07670"/>
    </source>
</evidence>
<dbReference type="EMBL" id="FTOC01000003">
    <property type="protein sequence ID" value="SIS42541.1"/>
    <property type="molecule type" value="Genomic_DNA"/>
</dbReference>
<protein>
    <submittedName>
        <fullName evidence="3">Nucleoside recognition</fullName>
    </submittedName>
</protein>
<evidence type="ECO:0000313" key="4">
    <source>
        <dbReference type="Proteomes" id="UP000187608"/>
    </source>
</evidence>
<sequence>MKFLIPSLIGVLLFLVPISVNDTVTIGLGVMADGLQAAIGPMVPGFMTAVLWISALGGVIVRLLPNSVYQKSIAIMAIFDVGTFWIILRFIGAIFAVMTLWSIGPEVVWSDLTGVVVLYDLVSVLMVWFLFASLFMPLLLEFGLMDFIGAMVRKVMNPLFQLPGRSSVDAMASWMGSGTVGVLLTTQQYEQGYYTKKEASIIATNFSIASIAFSLVIARFLSI</sequence>
<dbReference type="Proteomes" id="UP000187608">
    <property type="component" value="Unassembled WGS sequence"/>
</dbReference>
<keyword evidence="1" id="KW-0472">Membrane</keyword>
<keyword evidence="1" id="KW-1133">Transmembrane helix</keyword>
<dbReference type="STRING" id="570947.SAMN05421687_10361"/>
<evidence type="ECO:0000313" key="3">
    <source>
        <dbReference type="EMBL" id="SIS42541.1"/>
    </source>
</evidence>
<organism evidence="3 4">
    <name type="scientific">Salimicrobium flavidum</name>
    <dbReference type="NCBI Taxonomy" id="570947"/>
    <lineage>
        <taxon>Bacteria</taxon>
        <taxon>Bacillati</taxon>
        <taxon>Bacillota</taxon>
        <taxon>Bacilli</taxon>
        <taxon>Bacillales</taxon>
        <taxon>Bacillaceae</taxon>
        <taxon>Salimicrobium</taxon>
    </lineage>
</organism>
<proteinExistence type="predicted"/>
<dbReference type="AlphaFoldDB" id="A0A1N7IZZ8"/>
<gene>
    <name evidence="3" type="ORF">SAMN05421687_10361</name>
</gene>
<evidence type="ECO:0000256" key="1">
    <source>
        <dbReference type="SAM" id="Phobius"/>
    </source>
</evidence>
<feature type="transmembrane region" description="Helical" evidence="1">
    <location>
        <begin position="121"/>
        <end position="149"/>
    </location>
</feature>